<dbReference type="GeneID" id="70226296"/>
<sequence length="218" mass="24209">MYRRIHDHEAFVDSMSEAASALEHSERGLDDSGDSDAFIVPDSDGDSGISIPQTPPVPQSTLSQRYGRITRRGERRAPQNVEGASFASSSESPTPNTRHRDVHRSSRGQFHLYFLIRRLEDLAMAIEDMRADMQDIHYFKFKVLLTALQLLSHPLVFVLLLQNPGPILLVPMFHGLGTLGELIPSLRAGGQGCPKRPVRAGSANTTSECRYKNYSPPI</sequence>
<dbReference type="Proteomes" id="UP000720189">
    <property type="component" value="Unassembled WGS sequence"/>
</dbReference>
<gene>
    <name evidence="2" type="ORF">BKA55DRAFT_599077</name>
</gene>
<organism evidence="2 3">
    <name type="scientific">Fusarium redolens</name>
    <dbReference type="NCBI Taxonomy" id="48865"/>
    <lineage>
        <taxon>Eukaryota</taxon>
        <taxon>Fungi</taxon>
        <taxon>Dikarya</taxon>
        <taxon>Ascomycota</taxon>
        <taxon>Pezizomycotina</taxon>
        <taxon>Sordariomycetes</taxon>
        <taxon>Hypocreomycetidae</taxon>
        <taxon>Hypocreales</taxon>
        <taxon>Nectriaceae</taxon>
        <taxon>Fusarium</taxon>
        <taxon>Fusarium redolens species complex</taxon>
    </lineage>
</organism>
<protein>
    <submittedName>
        <fullName evidence="2">Uncharacterized protein</fullName>
    </submittedName>
</protein>
<evidence type="ECO:0000256" key="1">
    <source>
        <dbReference type="SAM" id="MobiDB-lite"/>
    </source>
</evidence>
<accession>A0A9P9G0A8</accession>
<feature type="region of interest" description="Disordered" evidence="1">
    <location>
        <begin position="16"/>
        <end position="104"/>
    </location>
</feature>
<dbReference type="AlphaFoldDB" id="A0A9P9G0A8"/>
<evidence type="ECO:0000313" key="2">
    <source>
        <dbReference type="EMBL" id="KAH7228555.1"/>
    </source>
</evidence>
<feature type="compositionally biased region" description="Polar residues" evidence="1">
    <location>
        <begin position="86"/>
        <end position="96"/>
    </location>
</feature>
<dbReference type="EMBL" id="JAGMUX010000024">
    <property type="protein sequence ID" value="KAH7228555.1"/>
    <property type="molecule type" value="Genomic_DNA"/>
</dbReference>
<dbReference type="RefSeq" id="XP_046042792.1">
    <property type="nucleotide sequence ID" value="XM_046196342.1"/>
</dbReference>
<reference evidence="2" key="1">
    <citation type="journal article" date="2021" name="Nat. Commun.">
        <title>Genetic determinants of endophytism in the Arabidopsis root mycobiome.</title>
        <authorList>
            <person name="Mesny F."/>
            <person name="Miyauchi S."/>
            <person name="Thiergart T."/>
            <person name="Pickel B."/>
            <person name="Atanasova L."/>
            <person name="Karlsson M."/>
            <person name="Huettel B."/>
            <person name="Barry K.W."/>
            <person name="Haridas S."/>
            <person name="Chen C."/>
            <person name="Bauer D."/>
            <person name="Andreopoulos W."/>
            <person name="Pangilinan J."/>
            <person name="LaButti K."/>
            <person name="Riley R."/>
            <person name="Lipzen A."/>
            <person name="Clum A."/>
            <person name="Drula E."/>
            <person name="Henrissat B."/>
            <person name="Kohler A."/>
            <person name="Grigoriev I.V."/>
            <person name="Martin F.M."/>
            <person name="Hacquard S."/>
        </authorList>
    </citation>
    <scope>NUCLEOTIDE SEQUENCE</scope>
    <source>
        <strain evidence="2">MPI-CAGE-AT-0023</strain>
    </source>
</reference>
<comment type="caution">
    <text evidence="2">The sequence shown here is derived from an EMBL/GenBank/DDBJ whole genome shotgun (WGS) entry which is preliminary data.</text>
</comment>
<dbReference type="OrthoDB" id="5057281at2759"/>
<proteinExistence type="predicted"/>
<keyword evidence="3" id="KW-1185">Reference proteome</keyword>
<name>A0A9P9G0A8_FUSRE</name>
<evidence type="ECO:0000313" key="3">
    <source>
        <dbReference type="Proteomes" id="UP000720189"/>
    </source>
</evidence>